<organism evidence="2 3">
    <name type="scientific">Paenibacillus flagellatus</name>
    <dbReference type="NCBI Taxonomy" id="2211139"/>
    <lineage>
        <taxon>Bacteria</taxon>
        <taxon>Bacillati</taxon>
        <taxon>Bacillota</taxon>
        <taxon>Bacilli</taxon>
        <taxon>Bacillales</taxon>
        <taxon>Paenibacillaceae</taxon>
        <taxon>Paenibacillus</taxon>
    </lineage>
</organism>
<dbReference type="AlphaFoldDB" id="A0A2V5K582"/>
<dbReference type="GO" id="GO:0016747">
    <property type="term" value="F:acyltransferase activity, transferring groups other than amino-acyl groups"/>
    <property type="evidence" value="ECO:0007669"/>
    <property type="project" value="InterPro"/>
</dbReference>
<dbReference type="InterPro" id="IPR016181">
    <property type="entry name" value="Acyl_CoA_acyltransferase"/>
</dbReference>
<feature type="domain" description="N-acetyltransferase" evidence="1">
    <location>
        <begin position="111"/>
        <end position="239"/>
    </location>
</feature>
<name>A0A2V5K582_9BACL</name>
<gene>
    <name evidence="2" type="ORF">DLM86_15215</name>
</gene>
<accession>A0A2V5K582</accession>
<dbReference type="EMBL" id="QJVJ01000006">
    <property type="protein sequence ID" value="PYI53902.1"/>
    <property type="molecule type" value="Genomic_DNA"/>
</dbReference>
<evidence type="ECO:0000313" key="3">
    <source>
        <dbReference type="Proteomes" id="UP000247476"/>
    </source>
</evidence>
<dbReference type="SUPFAM" id="SSF55729">
    <property type="entry name" value="Acyl-CoA N-acyltransferases (Nat)"/>
    <property type="match status" value="1"/>
</dbReference>
<dbReference type="Gene3D" id="3.40.630.30">
    <property type="match status" value="1"/>
</dbReference>
<proteinExistence type="predicted"/>
<evidence type="ECO:0000313" key="2">
    <source>
        <dbReference type="EMBL" id="PYI53902.1"/>
    </source>
</evidence>
<evidence type="ECO:0000259" key="1">
    <source>
        <dbReference type="PROSITE" id="PS51186"/>
    </source>
</evidence>
<dbReference type="InterPro" id="IPR000182">
    <property type="entry name" value="GNAT_dom"/>
</dbReference>
<reference evidence="2 3" key="1">
    <citation type="submission" date="2018-05" db="EMBL/GenBank/DDBJ databases">
        <title>Paenibacillus flagellatus sp. nov., isolated from selenium mineral soil.</title>
        <authorList>
            <person name="Dai X."/>
        </authorList>
    </citation>
    <scope>NUCLEOTIDE SEQUENCE [LARGE SCALE GENOMIC DNA]</scope>
    <source>
        <strain evidence="2 3">DXL2</strain>
    </source>
</reference>
<protein>
    <submittedName>
        <fullName evidence="2">GNAT family N-acetyltransferase</fullName>
    </submittedName>
</protein>
<dbReference type="RefSeq" id="WP_110840887.1">
    <property type="nucleotide sequence ID" value="NZ_QJVJ01000006.1"/>
</dbReference>
<dbReference type="PROSITE" id="PS51186">
    <property type="entry name" value="GNAT"/>
    <property type="match status" value="1"/>
</dbReference>
<sequence>MSDRQTYEPTALELMEYHVEALFTHDRNGRLRHVNEPWPGAVPAPRLFLGRTADGPAVYRFRHDVPETLVGQLAELCADEPIVTDFETKPKHLDAYGSLLQGERVNSGPCFLVPDHTAPTAETIALTRDNAAEWLHGRFEWLIEELDYAQPCMALVRDGRAVSVCRSVRITSRAHEAGLETLDDDRGKGYAAAVVAGWAKAVREAGRLPLYSTSWDNRASRRVAEKSGLVPYGVAFTIF</sequence>
<keyword evidence="2" id="KW-0808">Transferase</keyword>
<dbReference type="Proteomes" id="UP000247476">
    <property type="component" value="Unassembled WGS sequence"/>
</dbReference>
<keyword evidence="3" id="KW-1185">Reference proteome</keyword>
<dbReference type="OrthoDB" id="8439474at2"/>
<comment type="caution">
    <text evidence="2">The sequence shown here is derived from an EMBL/GenBank/DDBJ whole genome shotgun (WGS) entry which is preliminary data.</text>
</comment>
<dbReference type="Pfam" id="PF13302">
    <property type="entry name" value="Acetyltransf_3"/>
    <property type="match status" value="1"/>
</dbReference>